<reference evidence="4 5" key="1">
    <citation type="submission" date="2019-08" db="EMBL/GenBank/DDBJ databases">
        <title>Bradymonadales sp. TMQ4.</title>
        <authorList>
            <person name="Liang Q."/>
        </authorList>
    </citation>
    <scope>NUCLEOTIDE SEQUENCE [LARGE SCALE GENOMIC DNA]</scope>
    <source>
        <strain evidence="4 5">TMQ4</strain>
    </source>
</reference>
<evidence type="ECO:0000259" key="3">
    <source>
        <dbReference type="PROSITE" id="PS51913"/>
    </source>
</evidence>
<feature type="compositionally biased region" description="Basic residues" evidence="2">
    <location>
        <begin position="157"/>
        <end position="192"/>
    </location>
</feature>
<feature type="compositionally biased region" description="Basic residues" evidence="2">
    <location>
        <begin position="124"/>
        <end position="139"/>
    </location>
</feature>
<evidence type="ECO:0000313" key="5">
    <source>
        <dbReference type="Proteomes" id="UP000321412"/>
    </source>
</evidence>
<gene>
    <name evidence="4" type="ORF">FRC98_09810</name>
</gene>
<dbReference type="AlphaFoldDB" id="A0A5C6X9G5"/>
<feature type="compositionally biased region" description="Basic and acidic residues" evidence="2">
    <location>
        <begin position="97"/>
        <end position="116"/>
    </location>
</feature>
<keyword evidence="5" id="KW-1185">Reference proteome</keyword>
<comment type="caution">
    <text evidence="4">The sequence shown here is derived from an EMBL/GenBank/DDBJ whole genome shotgun (WGS) entry which is preliminary data.</text>
</comment>
<dbReference type="OrthoDB" id="34413at2"/>
<evidence type="ECO:0000313" key="4">
    <source>
        <dbReference type="EMBL" id="TXD37026.1"/>
    </source>
</evidence>
<dbReference type="GO" id="GO:0003677">
    <property type="term" value="F:DNA binding"/>
    <property type="evidence" value="ECO:0007669"/>
    <property type="project" value="InterPro"/>
</dbReference>
<sequence>MTFAEAAIEVLFRAGRPLHFKKITEAAISENLLSHVGRTPEVTMGERLNQELKKEDSSPVVSVRPGVFALRDDYVKKLESEGHERLPLGAKPANPAKSEKTEKPNGKAEEPAAEAKSDDDESKSRRRSSSRRRRRRGSRNRSNEGREESRNESRSSSGRRKSSSSRRKSSSSRRKSSSSRRKSTSSRRKSSSSKREKTRNDRGGRRGERNDGRRSERRDTRRPARTGRPANRHLKEGPVRMDTIAEAALTVLNDNNRRPMKVKDLADAIFERKLVRFHTHDPSATVQAAIAGDNQIREQKGNRPLFIQYDRERWGLTEWGLSSSSTEREQQILTLAEEIRQDAVSHLGQALTDIKAEAVEHLALTLMERLGYRNIKVSKRSSEGDVFFTSDWRQGLADVRVCIQVVGDSALELPASAVTELRGTLHHYSASEGVIIHLGKISADAVKESREEKLAAITLIDRDTFVELLIKHGIGVRTYQTPITMVDTSFIEALASA</sequence>
<dbReference type="InterPro" id="IPR052906">
    <property type="entry name" value="Type_IV_Methyl-Rstrct_Enzyme"/>
</dbReference>
<dbReference type="GO" id="GO:0009307">
    <property type="term" value="P:DNA restriction-modification system"/>
    <property type="evidence" value="ECO:0007669"/>
    <property type="project" value="InterPro"/>
</dbReference>
<feature type="compositionally biased region" description="Basic and acidic residues" evidence="2">
    <location>
        <begin position="141"/>
        <end position="153"/>
    </location>
</feature>
<name>A0A5C6X9G5_9DELT</name>
<proteinExistence type="predicted"/>
<dbReference type="PANTHER" id="PTHR30015">
    <property type="entry name" value="MRR RESTRICTION SYSTEM PROTEIN"/>
    <property type="match status" value="1"/>
</dbReference>
<dbReference type="Gene3D" id="3.40.1350.10">
    <property type="match status" value="1"/>
</dbReference>
<dbReference type="InterPro" id="IPR011856">
    <property type="entry name" value="tRNA_endonuc-like_dom_sf"/>
</dbReference>
<organism evidence="4 5">
    <name type="scientific">Lujinxingia vulgaris</name>
    <dbReference type="NCBI Taxonomy" id="2600176"/>
    <lineage>
        <taxon>Bacteria</taxon>
        <taxon>Deltaproteobacteria</taxon>
        <taxon>Bradymonadales</taxon>
        <taxon>Lujinxingiaceae</taxon>
        <taxon>Lujinxingia</taxon>
    </lineage>
</organism>
<feature type="domain" description="HTH HARE-type" evidence="3">
    <location>
        <begin position="242"/>
        <end position="319"/>
    </location>
</feature>
<dbReference type="RefSeq" id="WP_146981181.1">
    <property type="nucleotide sequence ID" value="NZ_VOSM01000004.1"/>
</dbReference>
<protein>
    <recommendedName>
        <fullName evidence="3">HTH HARE-type domain-containing protein</fullName>
    </recommendedName>
</protein>
<dbReference type="EMBL" id="VOSM01000004">
    <property type="protein sequence ID" value="TXD37026.1"/>
    <property type="molecule type" value="Genomic_DNA"/>
</dbReference>
<dbReference type="Proteomes" id="UP000321412">
    <property type="component" value="Unassembled WGS sequence"/>
</dbReference>
<dbReference type="PANTHER" id="PTHR30015:SF7">
    <property type="entry name" value="TYPE IV METHYL-DIRECTED RESTRICTION ENZYME ECOKMRR"/>
    <property type="match status" value="1"/>
</dbReference>
<dbReference type="InterPro" id="IPR007759">
    <property type="entry name" value="Asxl_HARE-HTH"/>
</dbReference>
<feature type="region of interest" description="Disordered" evidence="2">
    <location>
        <begin position="81"/>
        <end position="241"/>
    </location>
</feature>
<keyword evidence="1" id="KW-0804">Transcription</keyword>
<dbReference type="GO" id="GO:0015666">
    <property type="term" value="F:restriction endodeoxyribonuclease activity"/>
    <property type="evidence" value="ECO:0007669"/>
    <property type="project" value="TreeGrafter"/>
</dbReference>
<evidence type="ECO:0000256" key="1">
    <source>
        <dbReference type="ARBA" id="ARBA00023163"/>
    </source>
</evidence>
<evidence type="ECO:0000256" key="2">
    <source>
        <dbReference type="SAM" id="MobiDB-lite"/>
    </source>
</evidence>
<dbReference type="Pfam" id="PF04471">
    <property type="entry name" value="Mrr_cat"/>
    <property type="match status" value="1"/>
</dbReference>
<accession>A0A5C6X9G5</accession>
<dbReference type="GO" id="GO:0006355">
    <property type="term" value="P:regulation of DNA-templated transcription"/>
    <property type="evidence" value="ECO:0007669"/>
    <property type="project" value="InterPro"/>
</dbReference>
<feature type="domain" description="HTH HARE-type" evidence="3">
    <location>
        <begin position="1"/>
        <end position="73"/>
    </location>
</feature>
<dbReference type="InterPro" id="IPR007560">
    <property type="entry name" value="Restrct_endonuc_IV_Mrr"/>
</dbReference>
<feature type="compositionally biased region" description="Basic and acidic residues" evidence="2">
    <location>
        <begin position="193"/>
        <end position="222"/>
    </location>
</feature>
<dbReference type="Pfam" id="PF05066">
    <property type="entry name" value="HARE-HTH"/>
    <property type="match status" value="2"/>
</dbReference>
<dbReference type="PROSITE" id="PS51913">
    <property type="entry name" value="HTH_HARE"/>
    <property type="match status" value="2"/>
</dbReference>